<evidence type="ECO:0000313" key="5">
    <source>
        <dbReference type="Proteomes" id="UP000192591"/>
    </source>
</evidence>
<accession>A0A1V9A9T6</accession>
<dbReference type="SMART" id="SM01043">
    <property type="entry name" value="BTAD"/>
    <property type="match status" value="1"/>
</dbReference>
<dbReference type="Gene3D" id="1.10.10.10">
    <property type="entry name" value="Winged helix-like DNA-binding domain superfamily/Winged helix DNA-binding domain"/>
    <property type="match status" value="1"/>
</dbReference>
<dbReference type="AlphaFoldDB" id="A0A1V9A9T6"/>
<organism evidence="4 5">
    <name type="scientific">Saccharomonospora piscinae</name>
    <dbReference type="NCBI Taxonomy" id="687388"/>
    <lineage>
        <taxon>Bacteria</taxon>
        <taxon>Bacillati</taxon>
        <taxon>Actinomycetota</taxon>
        <taxon>Actinomycetes</taxon>
        <taxon>Pseudonocardiales</taxon>
        <taxon>Pseudonocardiaceae</taxon>
        <taxon>Saccharomonospora</taxon>
    </lineage>
</organism>
<evidence type="ECO:0000313" key="4">
    <source>
        <dbReference type="EMBL" id="OQO93830.1"/>
    </source>
</evidence>
<dbReference type="CDD" id="cd15831">
    <property type="entry name" value="BTAD"/>
    <property type="match status" value="1"/>
</dbReference>
<dbReference type="STRING" id="1962155.B1813_04710"/>
<protein>
    <recommendedName>
        <fullName evidence="3">Bacterial transcriptional activator domain-containing protein</fullName>
    </recommendedName>
</protein>
<dbReference type="InterPro" id="IPR016032">
    <property type="entry name" value="Sig_transdc_resp-reg_C-effctor"/>
</dbReference>
<evidence type="ECO:0000256" key="1">
    <source>
        <dbReference type="ARBA" id="ARBA00023015"/>
    </source>
</evidence>
<dbReference type="InterPro" id="IPR051677">
    <property type="entry name" value="AfsR-DnrI-RedD_regulator"/>
</dbReference>
<dbReference type="GO" id="GO:0003677">
    <property type="term" value="F:DNA binding"/>
    <property type="evidence" value="ECO:0007669"/>
    <property type="project" value="InterPro"/>
</dbReference>
<dbReference type="InterPro" id="IPR011990">
    <property type="entry name" value="TPR-like_helical_dom_sf"/>
</dbReference>
<dbReference type="Proteomes" id="UP000192591">
    <property type="component" value="Unassembled WGS sequence"/>
</dbReference>
<dbReference type="Pfam" id="PF03704">
    <property type="entry name" value="BTAD"/>
    <property type="match status" value="1"/>
</dbReference>
<dbReference type="Gene3D" id="1.25.40.10">
    <property type="entry name" value="Tetratricopeptide repeat domain"/>
    <property type="match status" value="1"/>
</dbReference>
<comment type="caution">
    <text evidence="4">The sequence shown here is derived from an EMBL/GenBank/DDBJ whole genome shotgun (WGS) entry which is preliminary data.</text>
</comment>
<proteinExistence type="predicted"/>
<reference evidence="4 5" key="1">
    <citation type="submission" date="2017-02" db="EMBL/GenBank/DDBJ databases">
        <title>Draft genome of Saccharomonospora sp. 154.</title>
        <authorList>
            <person name="Alonso-Carmona G.S."/>
            <person name="De La Haba R."/>
            <person name="Vera-Gargallo B."/>
            <person name="Sandoval-Trujillo A.H."/>
            <person name="Ramirez-Duran N."/>
            <person name="Ventosa A."/>
        </authorList>
    </citation>
    <scope>NUCLEOTIDE SEQUENCE [LARGE SCALE GENOMIC DNA]</scope>
    <source>
        <strain evidence="4 5">LRS4.154</strain>
    </source>
</reference>
<dbReference type="GO" id="GO:0006355">
    <property type="term" value="P:regulation of DNA-templated transcription"/>
    <property type="evidence" value="ECO:0007669"/>
    <property type="project" value="InterPro"/>
</dbReference>
<keyword evidence="1" id="KW-0805">Transcription regulation</keyword>
<dbReference type="PANTHER" id="PTHR35807:SF1">
    <property type="entry name" value="TRANSCRIPTIONAL REGULATOR REDD"/>
    <property type="match status" value="1"/>
</dbReference>
<feature type="domain" description="Bacterial transcriptional activator" evidence="3">
    <location>
        <begin position="98"/>
        <end position="238"/>
    </location>
</feature>
<sequence length="248" mass="27764">MEFRLLGAVRAEVPARTLVVTSGRARALLAALSWRPREFVADDLLIDRIWGGSVPGDPRDALYTAAKRLRRVLRAHSPVGWVVRQRGGYLLDADPQRIDVHRFRALVTRAGAAPDRAAAGHYDEAMRLWAPVPLADVEGVWAERVRRALSAEWLAARVAGIEVELRLGRHAQLIPALRELAWDHPLDERITALLMRALYHDGRRAEALDTYLRSRRTLVEAVGDEPGPLLRRVHADILRSAPEPVAPR</sequence>
<evidence type="ECO:0000259" key="3">
    <source>
        <dbReference type="SMART" id="SM01043"/>
    </source>
</evidence>
<keyword evidence="5" id="KW-1185">Reference proteome</keyword>
<name>A0A1V9A9T6_SACPI</name>
<dbReference type="InterPro" id="IPR036388">
    <property type="entry name" value="WH-like_DNA-bd_sf"/>
</dbReference>
<dbReference type="PANTHER" id="PTHR35807">
    <property type="entry name" value="TRANSCRIPTIONAL REGULATOR REDD-RELATED"/>
    <property type="match status" value="1"/>
</dbReference>
<dbReference type="SUPFAM" id="SSF46894">
    <property type="entry name" value="C-terminal effector domain of the bipartite response regulators"/>
    <property type="match status" value="1"/>
</dbReference>
<gene>
    <name evidence="4" type="ORF">B1813_04710</name>
</gene>
<evidence type="ECO:0000256" key="2">
    <source>
        <dbReference type="ARBA" id="ARBA00023163"/>
    </source>
</evidence>
<dbReference type="RefSeq" id="WP_176218220.1">
    <property type="nucleotide sequence ID" value="NZ_MWIH01000003.1"/>
</dbReference>
<keyword evidence="2" id="KW-0804">Transcription</keyword>
<dbReference type="EMBL" id="MWIH01000003">
    <property type="protein sequence ID" value="OQO93830.1"/>
    <property type="molecule type" value="Genomic_DNA"/>
</dbReference>
<dbReference type="SUPFAM" id="SSF48452">
    <property type="entry name" value="TPR-like"/>
    <property type="match status" value="1"/>
</dbReference>
<dbReference type="InterPro" id="IPR005158">
    <property type="entry name" value="BTAD"/>
</dbReference>